<evidence type="ECO:0000256" key="1">
    <source>
        <dbReference type="SAM" id="Phobius"/>
    </source>
</evidence>
<accession>A0A1B7LGN1</accession>
<keyword evidence="1" id="KW-0472">Membrane</keyword>
<keyword evidence="3" id="KW-1185">Reference proteome</keyword>
<dbReference type="STRING" id="1838280.A6M21_07075"/>
<reference evidence="2 3" key="1">
    <citation type="submission" date="2016-04" db="EMBL/GenBank/DDBJ databases">
        <authorList>
            <person name="Evans L.H."/>
            <person name="Alamgir A."/>
            <person name="Owens N."/>
            <person name="Weber N.D."/>
            <person name="Virtaneva K."/>
            <person name="Barbian K."/>
            <person name="Babar A."/>
            <person name="Rosenke K."/>
        </authorList>
    </citation>
    <scope>NUCLEOTIDE SEQUENCE [LARGE SCALE GENOMIC DNA]</scope>
    <source>
        <strain evidence="2 3">LMa1</strain>
    </source>
</reference>
<name>A0A1B7LGN1_9FIRM</name>
<dbReference type="RefSeq" id="WP_066667116.1">
    <property type="nucleotide sequence ID" value="NZ_LYVF01000081.1"/>
</dbReference>
<dbReference type="AlphaFoldDB" id="A0A1B7LGN1"/>
<comment type="caution">
    <text evidence="2">The sequence shown here is derived from an EMBL/GenBank/DDBJ whole genome shotgun (WGS) entry which is preliminary data.</text>
</comment>
<evidence type="ECO:0000313" key="3">
    <source>
        <dbReference type="Proteomes" id="UP000078532"/>
    </source>
</evidence>
<feature type="transmembrane region" description="Helical" evidence="1">
    <location>
        <begin position="16"/>
        <end position="35"/>
    </location>
</feature>
<keyword evidence="1" id="KW-0812">Transmembrane</keyword>
<keyword evidence="1" id="KW-1133">Transmembrane helix</keyword>
<dbReference type="Pfam" id="PF12841">
    <property type="entry name" value="YvrJ"/>
    <property type="match status" value="1"/>
</dbReference>
<sequence length="60" mass="6401">MSTQETITEVLPVETILQAVGNLGFPIVVTAYLLVRIETKLEGLTASIAQLAQAVSAMKK</sequence>
<protein>
    <recommendedName>
        <fullName evidence="4">YvrJ family protein</fullName>
    </recommendedName>
</protein>
<proteinExistence type="predicted"/>
<organism evidence="2 3">
    <name type="scientific">Desulfotomaculum copahuensis</name>
    <dbReference type="NCBI Taxonomy" id="1838280"/>
    <lineage>
        <taxon>Bacteria</taxon>
        <taxon>Bacillati</taxon>
        <taxon>Bacillota</taxon>
        <taxon>Clostridia</taxon>
        <taxon>Eubacteriales</taxon>
        <taxon>Desulfotomaculaceae</taxon>
        <taxon>Desulfotomaculum</taxon>
    </lineage>
</organism>
<dbReference type="EMBL" id="LYVF01000081">
    <property type="protein sequence ID" value="OAT85102.1"/>
    <property type="molecule type" value="Genomic_DNA"/>
</dbReference>
<evidence type="ECO:0000313" key="2">
    <source>
        <dbReference type="EMBL" id="OAT85102.1"/>
    </source>
</evidence>
<dbReference type="Proteomes" id="UP000078532">
    <property type="component" value="Unassembled WGS sequence"/>
</dbReference>
<dbReference type="InterPro" id="IPR024419">
    <property type="entry name" value="YvrJ"/>
</dbReference>
<evidence type="ECO:0008006" key="4">
    <source>
        <dbReference type="Google" id="ProtNLM"/>
    </source>
</evidence>
<gene>
    <name evidence="2" type="ORF">A6M21_07075</name>
</gene>